<dbReference type="PANTHER" id="PTHR45991">
    <property type="entry name" value="PACHYTENE CHECKPOINT PROTEIN 2"/>
    <property type="match status" value="1"/>
</dbReference>
<gene>
    <name evidence="5" type="ORF">KSP40_PGU014799</name>
</gene>
<evidence type="ECO:0000256" key="1">
    <source>
        <dbReference type="ARBA" id="ARBA00022741"/>
    </source>
</evidence>
<proteinExistence type="inferred from homology"/>
<protein>
    <recommendedName>
        <fullName evidence="3">Pachytene checkpoint protein 2 homolog</fullName>
    </recommendedName>
</protein>
<keyword evidence="1" id="KW-0547">Nucleotide-binding</keyword>
<feature type="domain" description="ATPase AAA-type core" evidence="4">
    <location>
        <begin position="80"/>
        <end position="105"/>
    </location>
</feature>
<dbReference type="PANTHER" id="PTHR45991:SF1">
    <property type="entry name" value="PACHYTENE CHECKPOINT PROTEIN 2 HOMOLOG"/>
    <property type="match status" value="1"/>
</dbReference>
<dbReference type="Gene3D" id="3.40.50.300">
    <property type="entry name" value="P-loop containing nucleotide triphosphate hydrolases"/>
    <property type="match status" value="1"/>
</dbReference>
<comment type="caution">
    <text evidence="5">The sequence shown here is derived from an EMBL/GenBank/DDBJ whole genome shotgun (WGS) entry which is preliminary data.</text>
</comment>
<evidence type="ECO:0000256" key="2">
    <source>
        <dbReference type="ARBA" id="ARBA00022840"/>
    </source>
</evidence>
<comment type="similarity">
    <text evidence="3">Belongs to the AAA ATPase family. PCH2 subfamily.</text>
</comment>
<organism evidence="5 6">
    <name type="scientific">Platanthera guangdongensis</name>
    <dbReference type="NCBI Taxonomy" id="2320717"/>
    <lineage>
        <taxon>Eukaryota</taxon>
        <taxon>Viridiplantae</taxon>
        <taxon>Streptophyta</taxon>
        <taxon>Embryophyta</taxon>
        <taxon>Tracheophyta</taxon>
        <taxon>Spermatophyta</taxon>
        <taxon>Magnoliopsida</taxon>
        <taxon>Liliopsida</taxon>
        <taxon>Asparagales</taxon>
        <taxon>Orchidaceae</taxon>
        <taxon>Orchidoideae</taxon>
        <taxon>Orchideae</taxon>
        <taxon>Orchidinae</taxon>
        <taxon>Platanthera</taxon>
    </lineage>
</organism>
<dbReference type="Proteomes" id="UP001412067">
    <property type="component" value="Unassembled WGS sequence"/>
</dbReference>
<comment type="subcellular location">
    <subcellularLocation>
        <location evidence="3">Nucleus</location>
    </subcellularLocation>
</comment>
<dbReference type="InterPro" id="IPR027417">
    <property type="entry name" value="P-loop_NTPase"/>
</dbReference>
<evidence type="ECO:0000313" key="5">
    <source>
        <dbReference type="EMBL" id="KAK8958370.1"/>
    </source>
</evidence>
<keyword evidence="2" id="KW-0067">ATP-binding</keyword>
<keyword evidence="6" id="KW-1185">Reference proteome</keyword>
<sequence length="178" mass="19192">MAFLLPSLNRTPPPPFPSPGWDFQGFIPSSILCISPPFHVDCCQRHSSGIQPNRLVRLTEEGPGEDPSSGDVLSSFSEIILLHGPPGTGKTSLCKALAQKLSIQFNSRFDVATDTLHANWWKSMLTLCSASGFLKVQTVLQEKRRVLAPGTTSPPMMSGIGGAMLQCQLGGDVKEMPD</sequence>
<evidence type="ECO:0000313" key="6">
    <source>
        <dbReference type="Proteomes" id="UP001412067"/>
    </source>
</evidence>
<dbReference type="EMBL" id="JBBWWR010000012">
    <property type="protein sequence ID" value="KAK8958370.1"/>
    <property type="molecule type" value="Genomic_DNA"/>
</dbReference>
<evidence type="ECO:0000259" key="4">
    <source>
        <dbReference type="Pfam" id="PF00004"/>
    </source>
</evidence>
<dbReference type="InterPro" id="IPR003959">
    <property type="entry name" value="ATPase_AAA_core"/>
</dbReference>
<dbReference type="Pfam" id="PF00004">
    <property type="entry name" value="AAA"/>
    <property type="match status" value="1"/>
</dbReference>
<reference evidence="5 6" key="1">
    <citation type="journal article" date="2022" name="Nat. Plants">
        <title>Genomes of leafy and leafless Platanthera orchids illuminate the evolution of mycoheterotrophy.</title>
        <authorList>
            <person name="Li M.H."/>
            <person name="Liu K.W."/>
            <person name="Li Z."/>
            <person name="Lu H.C."/>
            <person name="Ye Q.L."/>
            <person name="Zhang D."/>
            <person name="Wang J.Y."/>
            <person name="Li Y.F."/>
            <person name="Zhong Z.M."/>
            <person name="Liu X."/>
            <person name="Yu X."/>
            <person name="Liu D.K."/>
            <person name="Tu X.D."/>
            <person name="Liu B."/>
            <person name="Hao Y."/>
            <person name="Liao X.Y."/>
            <person name="Jiang Y.T."/>
            <person name="Sun W.H."/>
            <person name="Chen J."/>
            <person name="Chen Y.Q."/>
            <person name="Ai Y."/>
            <person name="Zhai J.W."/>
            <person name="Wu S.S."/>
            <person name="Zhou Z."/>
            <person name="Hsiao Y.Y."/>
            <person name="Wu W.L."/>
            <person name="Chen Y.Y."/>
            <person name="Lin Y.F."/>
            <person name="Hsu J.L."/>
            <person name="Li C.Y."/>
            <person name="Wang Z.W."/>
            <person name="Zhao X."/>
            <person name="Zhong W.Y."/>
            <person name="Ma X.K."/>
            <person name="Ma L."/>
            <person name="Huang J."/>
            <person name="Chen G.Z."/>
            <person name="Huang M.Z."/>
            <person name="Huang L."/>
            <person name="Peng D.H."/>
            <person name="Luo Y.B."/>
            <person name="Zou S.Q."/>
            <person name="Chen S.P."/>
            <person name="Lan S."/>
            <person name="Tsai W.C."/>
            <person name="Van de Peer Y."/>
            <person name="Liu Z.J."/>
        </authorList>
    </citation>
    <scope>NUCLEOTIDE SEQUENCE [LARGE SCALE GENOMIC DNA]</scope>
    <source>
        <strain evidence="5">Lor288</strain>
    </source>
</reference>
<comment type="function">
    <text evidence="3">Plays a key role in chromosome recombination during meiosis.</text>
</comment>
<name>A0ABR2M411_9ASPA</name>
<accession>A0ABR2M411</accession>
<evidence type="ECO:0000256" key="3">
    <source>
        <dbReference type="RuleBase" id="RU369050"/>
    </source>
</evidence>
<keyword evidence="3" id="KW-0469">Meiosis</keyword>
<dbReference type="SUPFAM" id="SSF52540">
    <property type="entry name" value="P-loop containing nucleoside triphosphate hydrolases"/>
    <property type="match status" value="1"/>
</dbReference>
<keyword evidence="3" id="KW-0539">Nucleus</keyword>
<dbReference type="InterPro" id="IPR044539">
    <property type="entry name" value="Pch2-like"/>
</dbReference>